<organism evidence="1 2">
    <name type="scientific">Rangifer tarandus platyrhynchus</name>
    <name type="common">Svalbard reindeer</name>
    <dbReference type="NCBI Taxonomy" id="3082113"/>
    <lineage>
        <taxon>Eukaryota</taxon>
        <taxon>Metazoa</taxon>
        <taxon>Chordata</taxon>
        <taxon>Craniata</taxon>
        <taxon>Vertebrata</taxon>
        <taxon>Euteleostomi</taxon>
        <taxon>Mammalia</taxon>
        <taxon>Eutheria</taxon>
        <taxon>Laurasiatheria</taxon>
        <taxon>Artiodactyla</taxon>
        <taxon>Ruminantia</taxon>
        <taxon>Pecora</taxon>
        <taxon>Cervidae</taxon>
        <taxon>Odocoileinae</taxon>
        <taxon>Rangifer</taxon>
    </lineage>
</organism>
<sequence>MLPEYCGPSMLSPKTGQEVLPELVKTKLLAVVAGKGQARRAVDPGRVALVCLPVCKPPARVASHLG</sequence>
<name>A0ABN8Y8V1_RANTA</name>
<proteinExistence type="predicted"/>
<evidence type="ECO:0000313" key="1">
    <source>
        <dbReference type="EMBL" id="CAI9157993.1"/>
    </source>
</evidence>
<dbReference type="EMBL" id="OX459952">
    <property type="protein sequence ID" value="CAI9157993.1"/>
    <property type="molecule type" value="Genomic_DNA"/>
</dbReference>
<protein>
    <submittedName>
        <fullName evidence="1">Uncharacterized protein</fullName>
    </submittedName>
</protein>
<evidence type="ECO:0000313" key="2">
    <source>
        <dbReference type="Proteomes" id="UP001176941"/>
    </source>
</evidence>
<keyword evidence="2" id="KW-1185">Reference proteome</keyword>
<accession>A0ABN8Y8V1</accession>
<gene>
    <name evidence="1" type="ORF">MRATA1EN1_LOCUS6955</name>
</gene>
<dbReference type="Proteomes" id="UP001176941">
    <property type="component" value="Chromosome 16"/>
</dbReference>
<reference evidence="1" key="1">
    <citation type="submission" date="2023-04" db="EMBL/GenBank/DDBJ databases">
        <authorList>
            <consortium name="ELIXIR-Norway"/>
        </authorList>
    </citation>
    <scope>NUCLEOTIDE SEQUENCE [LARGE SCALE GENOMIC DNA]</scope>
</reference>